<sequence>MTMRYHDPSLDHDKAVRYLATTDRSKVTEALISIGLNEMDGGWAQNTCFQFIGHPDDDIASAAIVAIGHIARRFGEIDMTKIIPAFEQARRRGTALSASVNDAMDDIEMFT</sequence>
<comment type="caution">
    <text evidence="1">The sequence shown here is derived from an EMBL/GenBank/DDBJ whole genome shotgun (WGS) entry which is preliminary data.</text>
</comment>
<dbReference type="RefSeq" id="WP_057007824.1">
    <property type="nucleotide sequence ID" value="NZ_JYLK01000005.1"/>
</dbReference>
<dbReference type="PATRIC" id="fig|200450.4.peg.4025"/>
<evidence type="ECO:0000313" key="1">
    <source>
        <dbReference type="EMBL" id="KRP60888.1"/>
    </source>
</evidence>
<dbReference type="AlphaFoldDB" id="A0A0R2ZJG1"/>
<evidence type="ECO:0008006" key="3">
    <source>
        <dbReference type="Google" id="ProtNLM"/>
    </source>
</evidence>
<protein>
    <recommendedName>
        <fullName evidence="3">HEAT repeat domain-containing protein</fullName>
    </recommendedName>
</protein>
<accession>A0A0R2ZJG1</accession>
<dbReference type="EMBL" id="JYLK01000005">
    <property type="protein sequence ID" value="KRP60888.1"/>
    <property type="molecule type" value="Genomic_DNA"/>
</dbReference>
<organism evidence="1 2">
    <name type="scientific">Pseudomonas trivialis</name>
    <dbReference type="NCBI Taxonomy" id="200450"/>
    <lineage>
        <taxon>Bacteria</taxon>
        <taxon>Pseudomonadati</taxon>
        <taxon>Pseudomonadota</taxon>
        <taxon>Gammaproteobacteria</taxon>
        <taxon>Pseudomonadales</taxon>
        <taxon>Pseudomonadaceae</taxon>
        <taxon>Pseudomonas</taxon>
    </lineage>
</organism>
<dbReference type="InterPro" id="IPR049796">
    <property type="entry name" value="CdiI_Ct-like"/>
</dbReference>
<dbReference type="OrthoDB" id="3695133at2"/>
<evidence type="ECO:0000313" key="2">
    <source>
        <dbReference type="Proteomes" id="UP000052019"/>
    </source>
</evidence>
<dbReference type="Proteomes" id="UP000052019">
    <property type="component" value="Unassembled WGS sequence"/>
</dbReference>
<name>A0A0R2ZJG1_9PSED</name>
<reference evidence="1 2" key="1">
    <citation type="submission" date="2015-02" db="EMBL/GenBank/DDBJ databases">
        <title>Two Pseudomonas sp. nov. isolated from raw milk.</title>
        <authorList>
            <person name="Wenning M."/>
            <person name="von Neubeck M."/>
            <person name="Huptas C."/>
            <person name="Scherer S."/>
        </authorList>
    </citation>
    <scope>NUCLEOTIDE SEQUENCE [LARGE SCALE GENOMIC DNA]</scope>
    <source>
        <strain evidence="1 2">DSM 14937</strain>
    </source>
</reference>
<gene>
    <name evidence="1" type="ORF">TU79_09980</name>
</gene>
<dbReference type="CDD" id="cd20694">
    <property type="entry name" value="CdiI_Ct-like"/>
    <property type="match status" value="1"/>
</dbReference>
<proteinExistence type="predicted"/>